<comment type="catalytic activity">
    <reaction evidence="1 9">
        <text>Endohydrolysis of (1-&gt;4)-beta-D-xylosidic linkages in xylans.</text>
        <dbReference type="EC" id="3.2.1.8"/>
    </reaction>
</comment>
<dbReference type="PROSITE" id="PS51761">
    <property type="entry name" value="GH11_3"/>
    <property type="match status" value="1"/>
</dbReference>
<organism evidence="15 16">
    <name type="scientific">Cellvibrio fontiphilus</name>
    <dbReference type="NCBI Taxonomy" id="1815559"/>
    <lineage>
        <taxon>Bacteria</taxon>
        <taxon>Pseudomonadati</taxon>
        <taxon>Pseudomonadota</taxon>
        <taxon>Gammaproteobacteria</taxon>
        <taxon>Cellvibrionales</taxon>
        <taxon>Cellvibrionaceae</taxon>
        <taxon>Cellvibrio</taxon>
    </lineage>
</organism>
<feature type="domain" description="NodB homology" evidence="12">
    <location>
        <begin position="394"/>
        <end position="570"/>
    </location>
</feature>
<evidence type="ECO:0000256" key="1">
    <source>
        <dbReference type="ARBA" id="ARBA00000681"/>
    </source>
</evidence>
<accession>A0ABV7FB35</accession>
<dbReference type="SMART" id="SM01064">
    <property type="entry name" value="CBM_10"/>
    <property type="match status" value="1"/>
</dbReference>
<evidence type="ECO:0000256" key="6">
    <source>
        <dbReference type="ARBA" id="ARBA00023277"/>
    </source>
</evidence>
<comment type="caution">
    <text evidence="15">The sequence shown here is derived from an EMBL/GenBank/DDBJ whole genome shotgun (WGS) entry which is preliminary data.</text>
</comment>
<dbReference type="Gene3D" id="2.30.32.30">
    <property type="entry name" value="CBM10"/>
    <property type="match status" value="1"/>
</dbReference>
<dbReference type="InterPro" id="IPR009031">
    <property type="entry name" value="CBM10"/>
</dbReference>
<dbReference type="PANTHER" id="PTHR46828:SF2">
    <property type="entry name" value="ENDO-1,4-BETA-XYLANASE A-RELATED"/>
    <property type="match status" value="1"/>
</dbReference>
<dbReference type="SUPFAM" id="SSF57615">
    <property type="entry name" value="Type X cellulose binding domain, CBDX"/>
    <property type="match status" value="1"/>
</dbReference>
<feature type="region of interest" description="Disordered" evidence="10">
    <location>
        <begin position="219"/>
        <end position="250"/>
    </location>
</feature>
<dbReference type="Pfam" id="PF00457">
    <property type="entry name" value="Glyco_hydro_11"/>
    <property type="match status" value="1"/>
</dbReference>
<feature type="active site" description="Proton donor" evidence="9">
    <location>
        <position position="212"/>
    </location>
</feature>
<dbReference type="InterPro" id="IPR001137">
    <property type="entry name" value="Glyco_hydro_11"/>
</dbReference>
<keyword evidence="5 9" id="KW-0378">Hydrolase</keyword>
<feature type="domain" description="CBM10" evidence="14">
    <location>
        <begin position="616"/>
        <end position="645"/>
    </location>
</feature>
<evidence type="ECO:0000259" key="14">
    <source>
        <dbReference type="PROSITE" id="PS51763"/>
    </source>
</evidence>
<dbReference type="InterPro" id="IPR002883">
    <property type="entry name" value="CBM10/Dockerin_dom"/>
</dbReference>
<dbReference type="Pfam" id="PF16841">
    <property type="entry name" value="CBM60"/>
    <property type="match status" value="1"/>
</dbReference>
<keyword evidence="4 9" id="KW-0858">Xylan degradation</keyword>
<feature type="signal peptide" evidence="11">
    <location>
        <begin position="1"/>
        <end position="27"/>
    </location>
</feature>
<dbReference type="EC" id="3.2.1.8" evidence="3 9"/>
<evidence type="ECO:0000256" key="7">
    <source>
        <dbReference type="ARBA" id="ARBA00023295"/>
    </source>
</evidence>
<evidence type="ECO:0000256" key="10">
    <source>
        <dbReference type="SAM" id="MobiDB-lite"/>
    </source>
</evidence>
<dbReference type="PROSITE" id="PS00776">
    <property type="entry name" value="GH11_1"/>
    <property type="match status" value="1"/>
</dbReference>
<comment type="pathway">
    <text evidence="2 9">Glycan degradation; xylan degradation.</text>
</comment>
<comment type="similarity">
    <text evidence="9">Belongs to the glycosyl hydrolase 11 (cellulase G) family.</text>
</comment>
<evidence type="ECO:0000259" key="13">
    <source>
        <dbReference type="PROSITE" id="PS51761"/>
    </source>
</evidence>
<evidence type="ECO:0000313" key="15">
    <source>
        <dbReference type="EMBL" id="MFC3114761.1"/>
    </source>
</evidence>
<reference evidence="16" key="1">
    <citation type="journal article" date="2019" name="Int. J. Syst. Evol. Microbiol.">
        <title>The Global Catalogue of Microorganisms (GCM) 10K type strain sequencing project: providing services to taxonomists for standard genome sequencing and annotation.</title>
        <authorList>
            <consortium name="The Broad Institute Genomics Platform"/>
            <consortium name="The Broad Institute Genome Sequencing Center for Infectious Disease"/>
            <person name="Wu L."/>
            <person name="Ma J."/>
        </authorList>
    </citation>
    <scope>NUCLEOTIDE SEQUENCE [LARGE SCALE GENOMIC DNA]</scope>
    <source>
        <strain evidence="16">KCTC 52237</strain>
    </source>
</reference>
<dbReference type="InterPro" id="IPR013320">
    <property type="entry name" value="ConA-like_dom_sf"/>
</dbReference>
<feature type="domain" description="GH11" evidence="13">
    <location>
        <begin position="29"/>
        <end position="225"/>
    </location>
</feature>
<keyword evidence="11" id="KW-0732">Signal</keyword>
<evidence type="ECO:0000256" key="4">
    <source>
        <dbReference type="ARBA" id="ARBA00022651"/>
    </source>
</evidence>
<dbReference type="Gene3D" id="3.20.20.370">
    <property type="entry name" value="Glycoside hydrolase/deacetylase"/>
    <property type="match status" value="1"/>
</dbReference>
<proteinExistence type="inferred from homology"/>
<dbReference type="Pfam" id="PF02013">
    <property type="entry name" value="CBM_10"/>
    <property type="match status" value="1"/>
</dbReference>
<dbReference type="GO" id="GO:0016787">
    <property type="term" value="F:hydrolase activity"/>
    <property type="evidence" value="ECO:0007669"/>
    <property type="project" value="UniProtKB-KW"/>
</dbReference>
<dbReference type="InterPro" id="IPR002509">
    <property type="entry name" value="NODB_dom"/>
</dbReference>
<evidence type="ECO:0000256" key="5">
    <source>
        <dbReference type="ARBA" id="ARBA00022801"/>
    </source>
</evidence>
<evidence type="ECO:0000256" key="9">
    <source>
        <dbReference type="PROSITE-ProRule" id="PRU01097"/>
    </source>
</evidence>
<dbReference type="Gene3D" id="2.60.60.40">
    <property type="match status" value="1"/>
</dbReference>
<dbReference type="PRINTS" id="PR00911">
    <property type="entry name" value="GLHYDRLASE11"/>
</dbReference>
<evidence type="ECO:0000256" key="3">
    <source>
        <dbReference type="ARBA" id="ARBA00012590"/>
    </source>
</evidence>
<dbReference type="InterPro" id="IPR011330">
    <property type="entry name" value="Glyco_hydro/deAcase_b/a-brl"/>
</dbReference>
<evidence type="ECO:0000256" key="2">
    <source>
        <dbReference type="ARBA" id="ARBA00004851"/>
    </source>
</evidence>
<evidence type="ECO:0000256" key="8">
    <source>
        <dbReference type="ARBA" id="ARBA00023326"/>
    </source>
</evidence>
<name>A0ABV7FB35_9GAMM</name>
<dbReference type="SUPFAM" id="SSF88713">
    <property type="entry name" value="Glycoside hydrolase/deacetylase"/>
    <property type="match status" value="1"/>
</dbReference>
<feature type="chain" id="PRO_5045061766" description="endo-1,4-beta-xylanase" evidence="11">
    <location>
        <begin position="28"/>
        <end position="661"/>
    </location>
</feature>
<dbReference type="Gene3D" id="2.60.120.180">
    <property type="match status" value="1"/>
</dbReference>
<dbReference type="InterPro" id="IPR036601">
    <property type="entry name" value="CBM10_sf"/>
</dbReference>
<feature type="compositionally biased region" description="Low complexity" evidence="10">
    <location>
        <begin position="227"/>
        <end position="250"/>
    </location>
</feature>
<gene>
    <name evidence="15" type="ORF">ACFODX_04265</name>
</gene>
<protein>
    <recommendedName>
        <fullName evidence="3 9">endo-1,4-beta-xylanase</fullName>
        <ecNumber evidence="3 9">3.2.1.8</ecNumber>
    </recommendedName>
</protein>
<dbReference type="InterPro" id="IPR033123">
    <property type="entry name" value="GH11_dom"/>
</dbReference>
<dbReference type="RefSeq" id="WP_378116398.1">
    <property type="nucleotide sequence ID" value="NZ_JBHRTF010000002.1"/>
</dbReference>
<dbReference type="InterPro" id="IPR013319">
    <property type="entry name" value="GH11/12"/>
</dbReference>
<dbReference type="Proteomes" id="UP001595555">
    <property type="component" value="Unassembled WGS sequence"/>
</dbReference>
<sequence>MKFPLIGKSSLTALFCSALLGVNTAQAQTLTNNATGTHNGFYYTFWKDSGDASMGLQAGGRYTSQWTNGTNNWVGGKGWNPGGPKVVNYSGSYNVDNSQNSYLALYGWTRSPLIEYYVIESYGSYNPASCSGGTDYGSFQSDGATYNVRRCQRVQQPSIEGTQTFYQYFSVRSPKKGFGQISGTITTANHFNFWASKGLNLGNHDYMVLATEGYQSRGSSDITVSEGTAGNTSSAASSTPPATGSSSSVANSGGVLVRARGVAGGEHINLRIGGTTVASWNLTTSFQDLVYSGTAAGDIQVQFDNDGGSRDVVVDYIRVNGETRQAEDMSYNTGFYTNGSCGGGGNSELMHCNGAIGFGFTYDCFSGNCSGGSTGGGTNSSVASSAGSTASCAGYVGITFDDGPGSNTATLVNLLKQNNLTPVTWFVQGNYVAANPQLMAQLLSVGEVQNHSYTHPQLTNLGYQQIYDELNRTNQAIQNAGAPKPTLFRPPYGGVNSNINQAAQALGLRVITWDVDSQDWNGASAAAIANAANQLQNGQVILMHDASYNNTNAAIAQIAANLRAKGLCPGRINPATGRAVAPAAAPASSAPAAASSSSRSSTPVVSSSSAATGACQCNWWGTRYPLCTNTASGWGWENNRSCITTSTCNSQGVGGGGVVCN</sequence>
<dbReference type="Pfam" id="PF01522">
    <property type="entry name" value="Polysacc_deac_1"/>
    <property type="match status" value="1"/>
</dbReference>
<dbReference type="PROSITE" id="PS51763">
    <property type="entry name" value="CBM10"/>
    <property type="match status" value="1"/>
</dbReference>
<dbReference type="InterPro" id="IPR031768">
    <property type="entry name" value="CBM60_xylan-bd"/>
</dbReference>
<keyword evidence="6 9" id="KW-0119">Carbohydrate metabolism</keyword>
<dbReference type="EMBL" id="JBHRTF010000002">
    <property type="protein sequence ID" value="MFC3114761.1"/>
    <property type="molecule type" value="Genomic_DNA"/>
</dbReference>
<keyword evidence="7 9" id="KW-0326">Glycosidase</keyword>
<dbReference type="SUPFAM" id="SSF49899">
    <property type="entry name" value="Concanavalin A-like lectins/glucanases"/>
    <property type="match status" value="1"/>
</dbReference>
<dbReference type="PROSITE" id="PS51677">
    <property type="entry name" value="NODB"/>
    <property type="match status" value="1"/>
</dbReference>
<dbReference type="PANTHER" id="PTHR46828">
    <property type="entry name" value="ENDO-1,4-BETA-XYLANASE A-RELATED"/>
    <property type="match status" value="1"/>
</dbReference>
<evidence type="ECO:0000313" key="16">
    <source>
        <dbReference type="Proteomes" id="UP001595555"/>
    </source>
</evidence>
<feature type="active site" description="Nucleophile" evidence="9">
    <location>
        <position position="115"/>
    </location>
</feature>
<evidence type="ECO:0000256" key="11">
    <source>
        <dbReference type="SAM" id="SignalP"/>
    </source>
</evidence>
<keyword evidence="16" id="KW-1185">Reference proteome</keyword>
<evidence type="ECO:0000259" key="12">
    <source>
        <dbReference type="PROSITE" id="PS51677"/>
    </source>
</evidence>
<keyword evidence="8 9" id="KW-0624">Polysaccharide degradation</keyword>
<dbReference type="InterPro" id="IPR018208">
    <property type="entry name" value="GH11_AS_1"/>
</dbReference>